<keyword evidence="2" id="KW-1185">Reference proteome</keyword>
<dbReference type="EMBL" id="CM046110">
    <property type="protein sequence ID" value="KAI8422355.1"/>
    <property type="molecule type" value="Genomic_DNA"/>
</dbReference>
<dbReference type="Proteomes" id="UP001064048">
    <property type="component" value="Chromosome 10"/>
</dbReference>
<sequence>MTAEPQTKAKLPHLSSDKQLTFIKLAVLSMAAILSFATRLFSVLRFESVIHEFDPYFNYRTTRYLTEEGFYKFHNWFDDRAWYPLGRIIGGTIYPGLMVTSTTLYNIMQFMNITIDIRNVCVFLAPFFSSLTTIVTYLLTKELKDEGAGLVAAAMIAIVPGYISRSVAGSYDNEGIAIFCMLLTYYFWIKAVNTGTLLWATMTALAYFYMMRMWMEERMDEGRWSFDENERWTVRDGRWTRMDEGRWSFDENERWTVRDGRWTRINAGREWTMGEGR</sequence>
<accession>A0ACC0JE97</accession>
<evidence type="ECO:0000313" key="2">
    <source>
        <dbReference type="Proteomes" id="UP001064048"/>
    </source>
</evidence>
<gene>
    <name evidence="1" type="ORF">MSG28_006216</name>
</gene>
<reference evidence="1 2" key="1">
    <citation type="journal article" date="2022" name="Genome Biol. Evol.">
        <title>The Spruce Budworm Genome: Reconstructing the Evolutionary History of Antifreeze Proteins.</title>
        <authorList>
            <person name="Beliveau C."/>
            <person name="Gagne P."/>
            <person name="Picq S."/>
            <person name="Vernygora O."/>
            <person name="Keeling C.I."/>
            <person name="Pinkney K."/>
            <person name="Doucet D."/>
            <person name="Wen F."/>
            <person name="Johnston J.S."/>
            <person name="Maaroufi H."/>
            <person name="Boyle B."/>
            <person name="Laroche J."/>
            <person name="Dewar K."/>
            <person name="Juretic N."/>
            <person name="Blackburn G."/>
            <person name="Nisole A."/>
            <person name="Brunet B."/>
            <person name="Brandao M."/>
            <person name="Lumley L."/>
            <person name="Duan J."/>
            <person name="Quan G."/>
            <person name="Lucarotti C.J."/>
            <person name="Roe A.D."/>
            <person name="Sperling F.A.H."/>
            <person name="Levesque R.C."/>
            <person name="Cusson M."/>
        </authorList>
    </citation>
    <scope>NUCLEOTIDE SEQUENCE [LARGE SCALE GENOMIC DNA]</scope>
    <source>
        <strain evidence="1">Glfc:IPQL:Cfum</strain>
    </source>
</reference>
<protein>
    <submittedName>
        <fullName evidence="1">Uncharacterized protein</fullName>
    </submittedName>
</protein>
<evidence type="ECO:0000313" key="1">
    <source>
        <dbReference type="EMBL" id="KAI8422355.1"/>
    </source>
</evidence>
<organism evidence="1 2">
    <name type="scientific">Choristoneura fumiferana</name>
    <name type="common">Spruce budworm moth</name>
    <name type="synonym">Archips fumiferana</name>
    <dbReference type="NCBI Taxonomy" id="7141"/>
    <lineage>
        <taxon>Eukaryota</taxon>
        <taxon>Metazoa</taxon>
        <taxon>Ecdysozoa</taxon>
        <taxon>Arthropoda</taxon>
        <taxon>Hexapoda</taxon>
        <taxon>Insecta</taxon>
        <taxon>Pterygota</taxon>
        <taxon>Neoptera</taxon>
        <taxon>Endopterygota</taxon>
        <taxon>Lepidoptera</taxon>
        <taxon>Glossata</taxon>
        <taxon>Ditrysia</taxon>
        <taxon>Tortricoidea</taxon>
        <taxon>Tortricidae</taxon>
        <taxon>Tortricinae</taxon>
        <taxon>Choristoneura</taxon>
    </lineage>
</organism>
<comment type="caution">
    <text evidence="1">The sequence shown here is derived from an EMBL/GenBank/DDBJ whole genome shotgun (WGS) entry which is preliminary data.</text>
</comment>
<proteinExistence type="predicted"/>
<name>A0ACC0JE97_CHOFU</name>